<feature type="domain" description="Opioid growth factor receptor (OGFr) conserved" evidence="3">
    <location>
        <begin position="3"/>
        <end position="99"/>
    </location>
</feature>
<feature type="domain" description="Opioid growth factor receptor (OGFr) conserved" evidence="3">
    <location>
        <begin position="131"/>
        <end position="209"/>
    </location>
</feature>
<feature type="compositionally biased region" description="Basic and acidic residues" evidence="2">
    <location>
        <begin position="96"/>
        <end position="106"/>
    </location>
</feature>
<proteinExistence type="inferred from homology"/>
<keyword evidence="5" id="KW-1185">Reference proteome</keyword>
<feature type="non-terminal residue" evidence="4">
    <location>
        <position position="232"/>
    </location>
</feature>
<comment type="similarity">
    <text evidence="1">Belongs to the opioid growth factor receptor family.</text>
</comment>
<evidence type="ECO:0000259" key="3">
    <source>
        <dbReference type="Pfam" id="PF04664"/>
    </source>
</evidence>
<evidence type="ECO:0000313" key="5">
    <source>
        <dbReference type="Proteomes" id="UP000481861"/>
    </source>
</evidence>
<accession>A0A7C8MP85</accession>
<dbReference type="GO" id="GO:0140625">
    <property type="term" value="F:opioid growth factor receptor activity"/>
    <property type="evidence" value="ECO:0007669"/>
    <property type="project" value="InterPro"/>
</dbReference>
<dbReference type="InterPro" id="IPR006757">
    <property type="entry name" value="OGF_rcpt"/>
</dbReference>
<dbReference type="EMBL" id="JAADJZ010000006">
    <property type="protein sequence ID" value="KAF2873984.1"/>
    <property type="molecule type" value="Genomic_DNA"/>
</dbReference>
<feature type="non-terminal residue" evidence="4">
    <location>
        <position position="1"/>
    </location>
</feature>
<evidence type="ECO:0000256" key="1">
    <source>
        <dbReference type="ARBA" id="ARBA00010365"/>
    </source>
</evidence>
<protein>
    <submittedName>
        <fullName evidence="4">Opioid growth factor receptor conserved region-domain-containing protein</fullName>
    </submittedName>
</protein>
<sequence length="232" mass="27147">LLLRFYDPAVNAKDSHGRTLDEILQWNDASLERCHNYIQVLFPLPEGSPYNYEAPIITRDILEAFRAGTHLRDRLRQSFIRILEFYGFELQEEDAESTKEQPKHSTTEPGIAEQASPISSDDTETLTTTQLQSMRKIAVVRADHWQRAFRNWAVRFDHNHLRISRILRSLRVLGLQAECEAFYAALKEVFDSPRNQISDRSMMYWTNAVEFPLHVAPDGEKSQWLELWVEER</sequence>
<dbReference type="InterPro" id="IPR039574">
    <property type="entry name" value="OGFr"/>
</dbReference>
<evidence type="ECO:0000313" key="4">
    <source>
        <dbReference type="EMBL" id="KAF2873984.1"/>
    </source>
</evidence>
<evidence type="ECO:0000256" key="2">
    <source>
        <dbReference type="SAM" id="MobiDB-lite"/>
    </source>
</evidence>
<comment type="caution">
    <text evidence="4">The sequence shown here is derived from an EMBL/GenBank/DDBJ whole genome shotgun (WGS) entry which is preliminary data.</text>
</comment>
<gene>
    <name evidence="4" type="ORF">BDV95DRAFT_471437</name>
</gene>
<dbReference type="AlphaFoldDB" id="A0A7C8MP85"/>
<name>A0A7C8MP85_9PLEO</name>
<keyword evidence="4" id="KW-0675">Receptor</keyword>
<organism evidence="4 5">
    <name type="scientific">Massariosphaeria phaeospora</name>
    <dbReference type="NCBI Taxonomy" id="100035"/>
    <lineage>
        <taxon>Eukaryota</taxon>
        <taxon>Fungi</taxon>
        <taxon>Dikarya</taxon>
        <taxon>Ascomycota</taxon>
        <taxon>Pezizomycotina</taxon>
        <taxon>Dothideomycetes</taxon>
        <taxon>Pleosporomycetidae</taxon>
        <taxon>Pleosporales</taxon>
        <taxon>Pleosporales incertae sedis</taxon>
        <taxon>Massariosphaeria</taxon>
    </lineage>
</organism>
<dbReference type="PANTHER" id="PTHR14015:SF2">
    <property type="entry name" value="OPIOID GROWTH FACTOR RECEPTOR (OGFR) CONSERVED DOMAIN-CONTAINING PROTEIN"/>
    <property type="match status" value="1"/>
</dbReference>
<dbReference type="OrthoDB" id="9030204at2759"/>
<reference evidence="4 5" key="1">
    <citation type="submission" date="2020-01" db="EMBL/GenBank/DDBJ databases">
        <authorList>
            <consortium name="DOE Joint Genome Institute"/>
            <person name="Haridas S."/>
            <person name="Albert R."/>
            <person name="Binder M."/>
            <person name="Bloem J."/>
            <person name="Labutti K."/>
            <person name="Salamov A."/>
            <person name="Andreopoulos B."/>
            <person name="Baker S.E."/>
            <person name="Barry K."/>
            <person name="Bills G."/>
            <person name="Bluhm B.H."/>
            <person name="Cannon C."/>
            <person name="Castanera R."/>
            <person name="Culley D.E."/>
            <person name="Daum C."/>
            <person name="Ezra D."/>
            <person name="Gonzalez J.B."/>
            <person name="Henrissat B."/>
            <person name="Kuo A."/>
            <person name="Liang C."/>
            <person name="Lipzen A."/>
            <person name="Lutzoni F."/>
            <person name="Magnuson J."/>
            <person name="Mondo S."/>
            <person name="Nolan M."/>
            <person name="Ohm R."/>
            <person name="Pangilinan J."/>
            <person name="Park H.-J.H."/>
            <person name="Ramirez L."/>
            <person name="Alfaro M."/>
            <person name="Sun H."/>
            <person name="Tritt A."/>
            <person name="Yoshinaga Y."/>
            <person name="Zwiers L.-H.L."/>
            <person name="Turgeon B.G."/>
            <person name="Goodwin S.B."/>
            <person name="Spatafora J.W."/>
            <person name="Crous P.W."/>
            <person name="Grigoriev I.V."/>
        </authorList>
    </citation>
    <scope>NUCLEOTIDE SEQUENCE [LARGE SCALE GENOMIC DNA]</scope>
    <source>
        <strain evidence="4 5">CBS 611.86</strain>
    </source>
</reference>
<feature type="region of interest" description="Disordered" evidence="2">
    <location>
        <begin position="93"/>
        <end position="123"/>
    </location>
</feature>
<dbReference type="GO" id="GO:0016020">
    <property type="term" value="C:membrane"/>
    <property type="evidence" value="ECO:0007669"/>
    <property type="project" value="InterPro"/>
</dbReference>
<dbReference type="PANTHER" id="PTHR14015">
    <property type="entry name" value="OPIOID GROWTH FACTOR RECEPTOR OGFR ZETA-TYPE OPIOID RECEPTOR"/>
    <property type="match status" value="1"/>
</dbReference>
<dbReference type="Proteomes" id="UP000481861">
    <property type="component" value="Unassembled WGS sequence"/>
</dbReference>
<dbReference type="Pfam" id="PF04664">
    <property type="entry name" value="OGFr_N"/>
    <property type="match status" value="2"/>
</dbReference>